<dbReference type="Gene3D" id="1.20.58.60">
    <property type="match status" value="1"/>
</dbReference>
<evidence type="ECO:0000313" key="3">
    <source>
        <dbReference type="Proteomes" id="UP001362100"/>
    </source>
</evidence>
<sequence>MKVRKVAFGDSHEAYVEDRFTDGVNVVFSNDNNKGKTILFQGLMFSLGYGSIFPSSFNQKNKYFYSCIENDEREIEFLRKNNTIVVKMESGLRVFNSINDFKYFFDENIFPLPKIYKDGRFRTIDLNLLYEVFFIGQDHRTPSNLIVKGAFNKVDFKNMVFAMAGISDLDNNDQDHKDLKEEISYLKMDLKSIKKKIKVIKENYQVAEYVSKAHDEEYVKNSIEKINPLYATISELRKNREREINRRIKLEHLISELNSLNRELSEGEVKCGDCGSSKIIYSNGDISFNVSDINIRADILNSIRKQIDQKQEAIEDLSVAINDFQGRLSVEIGNSEPSLVNVLVWRECIVEGIDYDNKAHAINAEINILNEKLGLMEVTSKTLSFERDELNFQILKAMNFLINKIDPNSTIVFDDLFTKRDMTFSGSEEQEFYFCKVYALNQVLKHKFPIIIDSFRDGEISTEKEKIILNLFKKLNKQIILSATLKDEEYEANKYHEDGMINSLDYSYHRDSKILSTKYSEEFKKIIDSFGVDV</sequence>
<keyword evidence="3" id="KW-1185">Reference proteome</keyword>
<name>A0ABU8PQD3_9GAMM</name>
<feature type="coiled-coil region" evidence="1">
    <location>
        <begin position="233"/>
        <end position="270"/>
    </location>
</feature>
<evidence type="ECO:0000256" key="1">
    <source>
        <dbReference type="SAM" id="Coils"/>
    </source>
</evidence>
<keyword evidence="1" id="KW-0175">Coiled coil</keyword>
<evidence type="ECO:0000313" key="2">
    <source>
        <dbReference type="EMBL" id="MEJ5044952.1"/>
    </source>
</evidence>
<dbReference type="Proteomes" id="UP001362100">
    <property type="component" value="Unassembled WGS sequence"/>
</dbReference>
<gene>
    <name evidence="2" type="ORF">WH298_06975</name>
</gene>
<feature type="coiled-coil region" evidence="1">
    <location>
        <begin position="300"/>
        <end position="327"/>
    </location>
</feature>
<dbReference type="RefSeq" id="WP_180822545.1">
    <property type="nucleotide sequence ID" value="NZ_JACAWY010000001.1"/>
</dbReference>
<comment type="caution">
    <text evidence="2">The sequence shown here is derived from an EMBL/GenBank/DDBJ whole genome shotgun (WGS) entry which is preliminary data.</text>
</comment>
<protein>
    <recommendedName>
        <fullName evidence="4">Rad50/SbcC-type AAA domain-containing protein</fullName>
    </recommendedName>
</protein>
<proteinExistence type="predicted"/>
<dbReference type="EMBL" id="JBBGZW010000001">
    <property type="protein sequence ID" value="MEJ5044952.1"/>
    <property type="molecule type" value="Genomic_DNA"/>
</dbReference>
<evidence type="ECO:0008006" key="4">
    <source>
        <dbReference type="Google" id="ProtNLM"/>
    </source>
</evidence>
<accession>A0ABU8PQD3</accession>
<reference evidence="2 3" key="1">
    <citation type="submission" date="2023-12" db="EMBL/GenBank/DDBJ databases">
        <title>Gut-associated functions are favored during microbiome assembly across C. elegans life.</title>
        <authorList>
            <person name="Zimmermann J."/>
        </authorList>
    </citation>
    <scope>NUCLEOTIDE SEQUENCE [LARGE SCALE GENOMIC DNA]</scope>
    <source>
        <strain evidence="2 3">BIGb0393</strain>
    </source>
</reference>
<organism evidence="2 3">
    <name type="scientific">Pantoea nemavictus</name>
    <dbReference type="NCBI Taxonomy" id="2726955"/>
    <lineage>
        <taxon>Bacteria</taxon>
        <taxon>Pseudomonadati</taxon>
        <taxon>Pseudomonadota</taxon>
        <taxon>Gammaproteobacteria</taxon>
        <taxon>Enterobacterales</taxon>
        <taxon>Erwiniaceae</taxon>
        <taxon>Pantoea</taxon>
    </lineage>
</organism>